<dbReference type="Proteomes" id="UP000241440">
    <property type="component" value="Unassembled WGS sequence"/>
</dbReference>
<dbReference type="InterPro" id="IPR025263">
    <property type="entry name" value="YhdP_central"/>
</dbReference>
<dbReference type="Pfam" id="PF13116">
    <property type="entry name" value="YhdP"/>
    <property type="match status" value="1"/>
</dbReference>
<comment type="caution">
    <text evidence="3">The sequence shown here is derived from an EMBL/GenBank/DDBJ whole genome shotgun (WGS) entry which is preliminary data.</text>
</comment>
<feature type="transmembrane region" description="Helical" evidence="1">
    <location>
        <begin position="12"/>
        <end position="34"/>
    </location>
</feature>
<dbReference type="EMBL" id="PYOY01000007">
    <property type="protein sequence ID" value="PSX06480.1"/>
    <property type="molecule type" value="Genomic_DNA"/>
</dbReference>
<dbReference type="PANTHER" id="PTHR38690">
    <property type="entry name" value="PROTEASE-RELATED"/>
    <property type="match status" value="1"/>
</dbReference>
<organism evidence="3 4">
    <name type="scientific">Photobacterium angustum</name>
    <dbReference type="NCBI Taxonomy" id="661"/>
    <lineage>
        <taxon>Bacteria</taxon>
        <taxon>Pseudomonadati</taxon>
        <taxon>Pseudomonadota</taxon>
        <taxon>Gammaproteobacteria</taxon>
        <taxon>Vibrionales</taxon>
        <taxon>Vibrionaceae</taxon>
        <taxon>Photobacterium</taxon>
    </lineage>
</organism>
<reference evidence="3 4" key="1">
    <citation type="submission" date="2018-01" db="EMBL/GenBank/DDBJ databases">
        <title>Whole genome sequencing of Histamine producing bacteria.</title>
        <authorList>
            <person name="Butler K."/>
        </authorList>
    </citation>
    <scope>NUCLEOTIDE SEQUENCE [LARGE SCALE GENOMIC DNA]</scope>
    <source>
        <strain evidence="3 4">A2-1</strain>
    </source>
</reference>
<dbReference type="InterPro" id="IPR011836">
    <property type="entry name" value="YhdP"/>
</dbReference>
<keyword evidence="1" id="KW-1133">Transmembrane helix</keyword>
<feature type="domain" description="YhdP central" evidence="2">
    <location>
        <begin position="1"/>
        <end position="1275"/>
    </location>
</feature>
<keyword evidence="1" id="KW-0472">Membrane</keyword>
<name>A0A855SE57_PHOAN</name>
<proteinExistence type="predicted"/>
<keyword evidence="1" id="KW-0812">Transmembrane</keyword>
<dbReference type="NCBIfam" id="TIGR02099">
    <property type="entry name" value="YhdP family protein"/>
    <property type="match status" value="1"/>
</dbReference>
<accession>A0A855SE57</accession>
<evidence type="ECO:0000313" key="3">
    <source>
        <dbReference type="EMBL" id="PSX06480.1"/>
    </source>
</evidence>
<evidence type="ECO:0000313" key="4">
    <source>
        <dbReference type="Proteomes" id="UP000241440"/>
    </source>
</evidence>
<protein>
    <submittedName>
        <fullName evidence="3">TIGR02099 family protein</fullName>
    </submittedName>
</protein>
<dbReference type="PANTHER" id="PTHR38690:SF1">
    <property type="entry name" value="PROTEASE"/>
    <property type="match status" value="1"/>
</dbReference>
<evidence type="ECO:0000259" key="2">
    <source>
        <dbReference type="Pfam" id="PF13116"/>
    </source>
</evidence>
<evidence type="ECO:0000256" key="1">
    <source>
        <dbReference type="SAM" id="Phobius"/>
    </source>
</evidence>
<gene>
    <name evidence="3" type="ORF">C0W41_13565</name>
</gene>
<sequence>MNRMVTKTLRGVLWLVVIVAVTLAILISTIRFSLPHLDHYRQPIAQWLSQQTHTKISVENIDGRWLLSGPEIKFNQLSVAENNHSAPLVKVEQAEIYLDFWQSLMTFKPAFKHVQIEQFDLDITQLPHSASKPSSDISFAKWLEQFFFTRIDNVTLKNATVTVPSPSGKALHVAVTQLNWRNEGGHHFAQGSIGLINSPLGQVDIKADITEQGSLSSVNGTLYLKGKNISVTPWLNKKFTGVADISDSKLSMQAWLSLDKGTISSAMIQFAKSHIDWTTQHKSHQIIINGGVVALNPTFDKQQRVWRIDTEKFNITTDKISWPKFDVAAQFSLNKQWHPVNWKAALTNIKLDRLLPLRSFLPKSNSITEAITELQPTGLVTKIRVAGEQDKPIHFSLNLDDLAFKQWQLLPGINKLNARIAGDTTQGAVKIRVDDDALPYGKIFPKPLNINDATIDAYWKHDNQGTSLWSDKLSVATPDLNAKGQFRLDFYQKAPAWLAFYGEASVKDAGQTWRYLPRPALGNKLTHYLATAIKGGTVKDAELLWFGPLNTFPYPNHDGVFEVKVPLKKAKFQFDPDWPLLTDLNLNLGFKNDRMTIDASHVKTLSAVGSNVIGGAKLAPDGHLKLALDLAANGQGVTEYMLKTPLADSVGSALQTVRVNGPVTAKLTLDIPFDGSDVDAKGQVFLKNNRIDLQTPSLTVDNTNGSLIFDNAKIKAEGLSGKLFDQPIGLSFTGNNVESDHYRVNVNVAGDWQIARLQPYTPAQLLDHLSGSSDWKADVQVDLNNDTFTYKVKSILPLTHIKSDLPYPLSYQPKPNQSQFMTVNVDGNAQTFNGQLQMPDAAYQVRVNLIDGKPQLAASDLMIGKKDIEPTLGIGHVVNIDAKAFNVDPWIAFANKWQQSNTNKSHGNEGIVWPIPNKIEAKVKQLTLGGLVWNDVNLHVKHGHQWSAKLESRQAEGYITWDQKNTVNAIFKSLHLNFPQLDKKSVTQQQADVTKKVTPLLSPIVTALDRKVMAAIPAIKLTVSDAWLQGYRLGQVNAVLEKSSNQLTLKTFNINSSNIKLDANGRWYFKDNRNHSALSFMVKGANSTDLLSRFGIEGGVQNASFDTSISASWQGSPWAIDRRTLNGNVKTDIGKGLVSGAFGAGRLLGLFSLDSIIRKMQLDFSGVFDNGLAFNYIKGTGTIKQGTFYSNDIKMQALAGDMYIKGKVDLVNEKVDANVKFIPDFTSGLPVLTAFAVAPQTALYVLAISTVLSPVLDVITQVNYQVTGPIQSPDVTERSRLSGEYTVPDK</sequence>